<feature type="transmembrane region" description="Helical" evidence="1">
    <location>
        <begin position="47"/>
        <end position="68"/>
    </location>
</feature>
<evidence type="ECO:0000313" key="3">
    <source>
        <dbReference type="EMBL" id="MBP1855708.1"/>
    </source>
</evidence>
<reference evidence="3 4" key="1">
    <citation type="submission" date="2021-03" db="EMBL/GenBank/DDBJ databases">
        <title>Genomic Encyclopedia of Type Strains, Phase IV (KMG-IV): sequencing the most valuable type-strain genomes for metagenomic binning, comparative biology and taxonomic classification.</title>
        <authorList>
            <person name="Goeker M."/>
        </authorList>
    </citation>
    <scope>NUCLEOTIDE SEQUENCE [LARGE SCALE GENOMIC DNA]</scope>
    <source>
        <strain evidence="3 4">DSM 1289</strain>
    </source>
</reference>
<sequence>MSDKRLNELKNEYMSTPIPENLYSIIEDQIKSSRVKGKKSPKFKRRFSVALASVLTIVVLINVSPIFAETISKVPVLSQLVKLVIVKEYKIKEGNSEANIKVPAIEGLDDKDLEKRINKSFISEGKALYDDLSKEINLDQGAYKYVNTDYIIKSETKDRLSIERERLEIQASSYTTKKHYNIDKNKKIVLTLPMLFKNDKYIEVISKNIKEQMKSQMKKDSNKVYFIDLSDNEMDSFDKIDKNQDFYINDKNQLVISFDEYEVAPGYMGAVEFVIPDAILSGL</sequence>
<evidence type="ECO:0000313" key="4">
    <source>
        <dbReference type="Proteomes" id="UP000767291"/>
    </source>
</evidence>
<dbReference type="Gene3D" id="3.90.640.20">
    <property type="entry name" value="Heat-shock cognate protein, ATPase"/>
    <property type="match status" value="1"/>
</dbReference>
<keyword evidence="1" id="KW-0472">Membrane</keyword>
<proteinExistence type="predicted"/>
<feature type="domain" description="DUF3298" evidence="2">
    <location>
        <begin position="195"/>
        <end position="276"/>
    </location>
</feature>
<dbReference type="RefSeq" id="WP_209457117.1">
    <property type="nucleotide sequence ID" value="NZ_BAAACS010000004.1"/>
</dbReference>
<organism evidence="3 4">
    <name type="scientific">Metaclostridioides mangenotii</name>
    <dbReference type="NCBI Taxonomy" id="1540"/>
    <lineage>
        <taxon>Bacteria</taxon>
        <taxon>Bacillati</taxon>
        <taxon>Bacillota</taxon>
        <taxon>Clostridia</taxon>
        <taxon>Peptostreptococcales</taxon>
        <taxon>Peptostreptococcaceae</taxon>
        <taxon>Metaclostridioides</taxon>
    </lineage>
</organism>
<evidence type="ECO:0000259" key="2">
    <source>
        <dbReference type="Pfam" id="PF11738"/>
    </source>
</evidence>
<dbReference type="Gene3D" id="3.30.565.40">
    <property type="entry name" value="Fervidobacterium nodosum Rt17-B1 like"/>
    <property type="match status" value="1"/>
</dbReference>
<dbReference type="Pfam" id="PF11738">
    <property type="entry name" value="DUF3298"/>
    <property type="match status" value="1"/>
</dbReference>
<dbReference type="InterPro" id="IPR037126">
    <property type="entry name" value="PdaC/RsiV-like_sf"/>
</dbReference>
<keyword evidence="4" id="KW-1185">Reference proteome</keyword>
<dbReference type="EMBL" id="JAGGJX010000004">
    <property type="protein sequence ID" value="MBP1855708.1"/>
    <property type="molecule type" value="Genomic_DNA"/>
</dbReference>
<accession>A0ABS4ECN9</accession>
<dbReference type="Proteomes" id="UP000767291">
    <property type="component" value="Unassembled WGS sequence"/>
</dbReference>
<evidence type="ECO:0000256" key="1">
    <source>
        <dbReference type="SAM" id="Phobius"/>
    </source>
</evidence>
<keyword evidence="1" id="KW-0812">Transmembrane</keyword>
<keyword evidence="1" id="KW-1133">Transmembrane helix</keyword>
<name>A0ABS4ECN9_9FIRM</name>
<gene>
    <name evidence="3" type="ORF">J2Z43_002106</name>
</gene>
<comment type="caution">
    <text evidence="3">The sequence shown here is derived from an EMBL/GenBank/DDBJ whole genome shotgun (WGS) entry which is preliminary data.</text>
</comment>
<dbReference type="InterPro" id="IPR021729">
    <property type="entry name" value="DUF3298"/>
</dbReference>
<protein>
    <recommendedName>
        <fullName evidence="2">DUF3298 domain-containing protein</fullName>
    </recommendedName>
</protein>